<evidence type="ECO:0000313" key="3">
    <source>
        <dbReference type="EMBL" id="EWC48177.1"/>
    </source>
</evidence>
<protein>
    <recommendedName>
        <fullName evidence="1">Defective in cullin neddylation protein</fullName>
    </recommendedName>
</protein>
<comment type="function">
    <text evidence="1">Neddylation of cullins play an essential role in the regulation of SCF-type complexes activity.</text>
</comment>
<dbReference type="OrthoDB" id="27198at2759"/>
<dbReference type="InterPro" id="IPR042460">
    <property type="entry name" value="DCN1-like_PONY"/>
</dbReference>
<feature type="domain" description="DCUN1" evidence="2">
    <location>
        <begin position="18"/>
        <end position="211"/>
    </location>
</feature>
<dbReference type="FunFam" id="1.10.238.200:FF:000003">
    <property type="entry name" value="DCN1-like protein 3"/>
    <property type="match status" value="1"/>
</dbReference>
<dbReference type="GO" id="GO:0097602">
    <property type="term" value="F:cullin family protein binding"/>
    <property type="evidence" value="ECO:0007669"/>
    <property type="project" value="TreeGrafter"/>
</dbReference>
<dbReference type="EMBL" id="KI966401">
    <property type="protein sequence ID" value="EWC48177.1"/>
    <property type="molecule type" value="Genomic_DNA"/>
</dbReference>
<dbReference type="Gene3D" id="1.10.238.10">
    <property type="entry name" value="EF-hand"/>
    <property type="match status" value="1"/>
</dbReference>
<keyword evidence="4" id="KW-1185">Reference proteome</keyword>
<reference evidence="3 4" key="1">
    <citation type="submission" date="2013-05" db="EMBL/GenBank/DDBJ databases">
        <title>Drechslerella stenobrocha genome reveals carnivorous origination and mechanical trapping mechanism of predatory fungi.</title>
        <authorList>
            <person name="Liu X."/>
            <person name="Zhang W."/>
            <person name="Liu K."/>
        </authorList>
    </citation>
    <scope>NUCLEOTIDE SEQUENCE [LARGE SCALE GENOMIC DNA]</scope>
    <source>
        <strain evidence="3 4">248</strain>
    </source>
</reference>
<gene>
    <name evidence="3" type="ORF">DRE_02281</name>
</gene>
<name>W7I7U9_9PEZI</name>
<dbReference type="PANTHER" id="PTHR12281">
    <property type="entry name" value="RP42 RELATED"/>
    <property type="match status" value="1"/>
</dbReference>
<dbReference type="Pfam" id="PF03556">
    <property type="entry name" value="Cullin_binding"/>
    <property type="match status" value="1"/>
</dbReference>
<dbReference type="GO" id="GO:0045116">
    <property type="term" value="P:protein neddylation"/>
    <property type="evidence" value="ECO:0007669"/>
    <property type="project" value="TreeGrafter"/>
</dbReference>
<dbReference type="GO" id="GO:0031624">
    <property type="term" value="F:ubiquitin conjugating enzyme binding"/>
    <property type="evidence" value="ECO:0007669"/>
    <property type="project" value="TreeGrafter"/>
</dbReference>
<accession>W7I7U9</accession>
<dbReference type="GO" id="GO:0005634">
    <property type="term" value="C:nucleus"/>
    <property type="evidence" value="ECO:0007669"/>
    <property type="project" value="EnsemblFungi"/>
</dbReference>
<dbReference type="InterPro" id="IPR005176">
    <property type="entry name" value="PONY_dom"/>
</dbReference>
<sequence length="215" mass="24402">MPLTLDRRYYHATGTAAVNVAALHALFDEYRLPGDGADILSIGATMAYFEALGLQLEDPTVLALSKALDSPSMGEFTRKGFVEGWSQLGADTSDKMKEKIKGLRNSMQTDESFFKGVYLWTFGWAKPEGQKSLPLESAVEWWKLLLHNRFAGHLDRWTDFMTSEWCKSVSKDTWNMLYDFSKFAQGDPTLATYDEMASWPSVIDGYVEHYRGEEH</sequence>
<evidence type="ECO:0000313" key="4">
    <source>
        <dbReference type="Proteomes" id="UP000024837"/>
    </source>
</evidence>
<dbReference type="PANTHER" id="PTHR12281:SF31">
    <property type="entry name" value="DCN1-LIKE PROTEIN 3"/>
    <property type="match status" value="1"/>
</dbReference>
<dbReference type="GO" id="GO:0032182">
    <property type="term" value="F:ubiquitin-like protein binding"/>
    <property type="evidence" value="ECO:0007669"/>
    <property type="project" value="TreeGrafter"/>
</dbReference>
<evidence type="ECO:0000259" key="2">
    <source>
        <dbReference type="PROSITE" id="PS51229"/>
    </source>
</evidence>
<organism evidence="3 4">
    <name type="scientific">Drechslerella stenobrocha 248</name>
    <dbReference type="NCBI Taxonomy" id="1043628"/>
    <lineage>
        <taxon>Eukaryota</taxon>
        <taxon>Fungi</taxon>
        <taxon>Dikarya</taxon>
        <taxon>Ascomycota</taxon>
        <taxon>Pezizomycotina</taxon>
        <taxon>Orbiliomycetes</taxon>
        <taxon>Orbiliales</taxon>
        <taxon>Orbiliaceae</taxon>
        <taxon>Drechslerella</taxon>
    </lineage>
</organism>
<dbReference type="GO" id="GO:0005886">
    <property type="term" value="C:plasma membrane"/>
    <property type="evidence" value="ECO:0007669"/>
    <property type="project" value="UniProtKB-ARBA"/>
</dbReference>
<dbReference type="Proteomes" id="UP000024837">
    <property type="component" value="Unassembled WGS sequence"/>
</dbReference>
<proteinExistence type="predicted"/>
<dbReference type="AlphaFoldDB" id="W7I7U9"/>
<dbReference type="GO" id="GO:0000151">
    <property type="term" value="C:ubiquitin ligase complex"/>
    <property type="evidence" value="ECO:0007669"/>
    <property type="project" value="TreeGrafter"/>
</dbReference>
<evidence type="ECO:0000256" key="1">
    <source>
        <dbReference type="RuleBase" id="RU410713"/>
    </source>
</evidence>
<dbReference type="Gene3D" id="1.10.238.200">
    <property type="entry name" value="Cullin, PONY binding domain"/>
    <property type="match status" value="1"/>
</dbReference>
<dbReference type="PROSITE" id="PS51229">
    <property type="entry name" value="DCUN1"/>
    <property type="match status" value="1"/>
</dbReference>
<dbReference type="InterPro" id="IPR014764">
    <property type="entry name" value="DCN-prot"/>
</dbReference>
<dbReference type="HOGENOM" id="CLU_047042_0_0_1"/>